<feature type="region of interest" description="Disordered" evidence="11">
    <location>
        <begin position="859"/>
        <end position="878"/>
    </location>
</feature>
<dbReference type="Pfam" id="PF10541">
    <property type="entry name" value="KASH"/>
    <property type="match status" value="1"/>
</dbReference>
<evidence type="ECO:0000256" key="2">
    <source>
        <dbReference type="ARBA" id="ARBA00022553"/>
    </source>
</evidence>
<accession>A0AAJ7WVW4</accession>
<dbReference type="InterPro" id="IPR018159">
    <property type="entry name" value="Spectrin/alpha-actinin"/>
</dbReference>
<dbReference type="GO" id="GO:0005640">
    <property type="term" value="C:nuclear outer membrane"/>
    <property type="evidence" value="ECO:0007669"/>
    <property type="project" value="UniProtKB-SubCell"/>
</dbReference>
<evidence type="ECO:0000256" key="7">
    <source>
        <dbReference type="ARBA" id="ARBA00023242"/>
    </source>
</evidence>
<feature type="compositionally biased region" description="Basic and acidic residues" evidence="11">
    <location>
        <begin position="2020"/>
        <end position="2030"/>
    </location>
</feature>
<feature type="compositionally biased region" description="Basic and acidic residues" evidence="11">
    <location>
        <begin position="284"/>
        <end position="305"/>
    </location>
</feature>
<feature type="region of interest" description="Disordered" evidence="11">
    <location>
        <begin position="2012"/>
        <end position="2035"/>
    </location>
</feature>
<evidence type="ECO:0000313" key="14">
    <source>
        <dbReference type="Proteomes" id="UP001318040"/>
    </source>
</evidence>
<name>A0AAJ7WVW4_PETMA</name>
<dbReference type="FunFam" id="1.20.58.60:FF:000157">
    <property type="entry name" value="Nesprin-1 isoform 1"/>
    <property type="match status" value="1"/>
</dbReference>
<reference evidence="15" key="1">
    <citation type="submission" date="2025-08" db="UniProtKB">
        <authorList>
            <consortium name="RefSeq"/>
        </authorList>
    </citation>
    <scope>IDENTIFICATION</scope>
    <source>
        <tissue evidence="15">Sperm</tissue>
    </source>
</reference>
<feature type="transmembrane region" description="Helical" evidence="12">
    <location>
        <begin position="3228"/>
        <end position="3249"/>
    </location>
</feature>
<feature type="region of interest" description="Disordered" evidence="11">
    <location>
        <begin position="3088"/>
        <end position="3113"/>
    </location>
</feature>
<feature type="compositionally biased region" description="Acidic residues" evidence="11">
    <location>
        <begin position="3093"/>
        <end position="3103"/>
    </location>
</feature>
<feature type="compositionally biased region" description="Basic and acidic residues" evidence="11">
    <location>
        <begin position="3172"/>
        <end position="3181"/>
    </location>
</feature>
<evidence type="ECO:0000256" key="9">
    <source>
        <dbReference type="PROSITE-ProRule" id="PRU00385"/>
    </source>
</evidence>
<feature type="topological domain" description="Perinuclear space" evidence="9">
    <location>
        <begin position="3252"/>
        <end position="3282"/>
    </location>
</feature>
<proteinExistence type="inferred from homology"/>
<organism evidence="14 15">
    <name type="scientific">Petromyzon marinus</name>
    <name type="common">Sea lamprey</name>
    <dbReference type="NCBI Taxonomy" id="7757"/>
    <lineage>
        <taxon>Eukaryota</taxon>
        <taxon>Metazoa</taxon>
        <taxon>Chordata</taxon>
        <taxon>Craniata</taxon>
        <taxon>Vertebrata</taxon>
        <taxon>Cyclostomata</taxon>
        <taxon>Hyperoartia</taxon>
        <taxon>Petromyzontiformes</taxon>
        <taxon>Petromyzontidae</taxon>
        <taxon>Petromyzon</taxon>
    </lineage>
</organism>
<keyword evidence="4" id="KW-0677">Repeat</keyword>
<feature type="coiled-coil region" evidence="10">
    <location>
        <begin position="1712"/>
        <end position="1746"/>
    </location>
</feature>
<evidence type="ECO:0000256" key="12">
    <source>
        <dbReference type="SAM" id="Phobius"/>
    </source>
</evidence>
<evidence type="ECO:0000256" key="8">
    <source>
        <dbReference type="ARBA" id="ARBA00046312"/>
    </source>
</evidence>
<feature type="region of interest" description="Disordered" evidence="11">
    <location>
        <begin position="83"/>
        <end position="136"/>
    </location>
</feature>
<feature type="compositionally biased region" description="Low complexity" evidence="11">
    <location>
        <begin position="105"/>
        <end position="125"/>
    </location>
</feature>
<feature type="compositionally biased region" description="Low complexity" evidence="11">
    <location>
        <begin position="331"/>
        <end position="341"/>
    </location>
</feature>
<feature type="region of interest" description="Disordered" evidence="11">
    <location>
        <begin position="1191"/>
        <end position="1257"/>
    </location>
</feature>
<feature type="region of interest" description="Disordered" evidence="11">
    <location>
        <begin position="166"/>
        <end position="373"/>
    </location>
</feature>
<feature type="compositionally biased region" description="Low complexity" evidence="11">
    <location>
        <begin position="3199"/>
        <end position="3212"/>
    </location>
</feature>
<dbReference type="SMART" id="SM01249">
    <property type="entry name" value="KASH"/>
    <property type="match status" value="1"/>
</dbReference>
<evidence type="ECO:0000256" key="1">
    <source>
        <dbReference type="ARBA" id="ARBA00008619"/>
    </source>
</evidence>
<feature type="compositionally biased region" description="Basic and acidic residues" evidence="11">
    <location>
        <begin position="1191"/>
        <end position="1201"/>
    </location>
</feature>
<evidence type="ECO:0000256" key="3">
    <source>
        <dbReference type="ARBA" id="ARBA00022692"/>
    </source>
</evidence>
<feature type="coiled-coil region" evidence="10">
    <location>
        <begin position="1570"/>
        <end position="1630"/>
    </location>
</feature>
<dbReference type="Gene3D" id="1.20.58.60">
    <property type="match status" value="7"/>
</dbReference>
<feature type="compositionally biased region" description="Low complexity" evidence="11">
    <location>
        <begin position="3104"/>
        <end position="3113"/>
    </location>
</feature>
<feature type="compositionally biased region" description="Acidic residues" evidence="11">
    <location>
        <begin position="183"/>
        <end position="200"/>
    </location>
</feature>
<dbReference type="PROSITE" id="PS51049">
    <property type="entry name" value="KASH"/>
    <property type="match status" value="1"/>
</dbReference>
<dbReference type="SMART" id="SM00150">
    <property type="entry name" value="SPEC"/>
    <property type="match status" value="8"/>
</dbReference>
<feature type="compositionally biased region" description="Basic and acidic residues" evidence="11">
    <location>
        <begin position="510"/>
        <end position="526"/>
    </location>
</feature>
<feature type="compositionally biased region" description="Acidic residues" evidence="11">
    <location>
        <begin position="2780"/>
        <end position="2795"/>
    </location>
</feature>
<feature type="region of interest" description="Disordered" evidence="11">
    <location>
        <begin position="749"/>
        <end position="799"/>
    </location>
</feature>
<evidence type="ECO:0000256" key="5">
    <source>
        <dbReference type="ARBA" id="ARBA00022989"/>
    </source>
</evidence>
<feature type="compositionally biased region" description="Acidic residues" evidence="11">
    <location>
        <begin position="345"/>
        <end position="356"/>
    </location>
</feature>
<feature type="topological domain" description="Cytoplasmic" evidence="9">
    <location>
        <begin position="1"/>
        <end position="3230"/>
    </location>
</feature>
<dbReference type="SUPFAM" id="SSF46966">
    <property type="entry name" value="Spectrin repeat"/>
    <property type="match status" value="7"/>
</dbReference>
<dbReference type="Proteomes" id="UP001318040">
    <property type="component" value="Chromosome 17"/>
</dbReference>
<keyword evidence="6 9" id="KW-0472">Membrane</keyword>
<keyword evidence="2" id="KW-0597">Phosphoprotein</keyword>
<keyword evidence="10" id="KW-0175">Coiled coil</keyword>
<dbReference type="InterPro" id="IPR012315">
    <property type="entry name" value="KASH"/>
</dbReference>
<dbReference type="Pfam" id="PF00435">
    <property type="entry name" value="Spectrin"/>
    <property type="match status" value="1"/>
</dbReference>
<evidence type="ECO:0000256" key="4">
    <source>
        <dbReference type="ARBA" id="ARBA00022737"/>
    </source>
</evidence>
<feature type="region of interest" description="Disordered" evidence="11">
    <location>
        <begin position="1"/>
        <end position="31"/>
    </location>
</feature>
<dbReference type="RefSeq" id="XP_032811925.1">
    <property type="nucleotide sequence ID" value="XM_032956034.1"/>
</dbReference>
<dbReference type="InterPro" id="IPR002017">
    <property type="entry name" value="Spectrin_repeat"/>
</dbReference>
<evidence type="ECO:0000313" key="15">
    <source>
        <dbReference type="RefSeq" id="XP_032811925.1"/>
    </source>
</evidence>
<feature type="compositionally biased region" description="Acidic residues" evidence="11">
    <location>
        <begin position="239"/>
        <end position="255"/>
    </location>
</feature>
<keyword evidence="3 9" id="KW-0812">Transmembrane</keyword>
<evidence type="ECO:0000256" key="6">
    <source>
        <dbReference type="ARBA" id="ARBA00023136"/>
    </source>
</evidence>
<dbReference type="CDD" id="cd00176">
    <property type="entry name" value="SPEC"/>
    <property type="match status" value="3"/>
</dbReference>
<evidence type="ECO:0000259" key="13">
    <source>
        <dbReference type="PROSITE" id="PS51049"/>
    </source>
</evidence>
<sequence length="3282" mass="361491">MRGAARARGGGGGRGGGEPHPEHIRAGMAARSPRGLSALGVGEMSCVAEEAELEMLYEEEEEEEEEEYEDLRCFSRYCESPVDQYHRHSLSPVPEESGEEEEEPCGVSAGSAGSRSSSCEGLSPGALPRDGSPKRAATAAAAAAAVTAVAQSACEQELLRAAAVKLRTLATPRLPGTRRREEEGEGEEGPEDAEEVEEVQDEKRPLSSWETLEYLVRAQDRPLQDRAGVAWQQRRRSSDDEEYKEDEEEDEEEEEGLARSQPSREDGVASTLGSDEPWRRKRSRRDESEHRAGTGGREREEDTVREATASARHRASNGQQPRQRRRRLRNGSAPEAPAASGEPDDRYEEEEEEEEAAATTAWSRAAEGGGGAAQEGGWALRVALTEAERVQSWLMQAHASLGRCGAARWGRTRDVASQLVDCQSLLTEIERKVSVLGALITRSDALLEEVRARAGSRTPILAGAAGGDGNSACLDSTVATEAGEWAAPNDGQPMDTVCGREPDGDDGDDAAGKELASDGPESDVRPAESPGRCCDSDQATVQHAAAQHVDAQRLRRRAHAEEISARLRTLKGSLLGLQKVLLDRQTILQEDLVLEEYSERVERLPTGSLLSGGVSLAAAAAPGAAAASATVDHNCNRQPQTLRGLLEELKLLLDEAVSEHEALSARLRQASGTARSEGLGEGRRRPPWGLLEQEQQSKMRVLADLLHCRDISGSVPLASMSPLEEAWGPGRPPPAPRVAAVAPRAAARLGRSAGGGVGDGEVQNGVEHHGEGTVEEEVEEDGDEERGEEEEEGGERPRDPEWKRFSVLRAASRRLDAVEEALLLPWADGDEEREARLEEEEELCVHLAELDRELRHRSWEDDAASEPGPGDATATAAAATRRGVQLRLGALEAALRASCSALRDGISRVAEHQREVAALQNAVSSERRSFQRKLQHCADHSPTQQLEVLREVARSLDSLRSQAAPLRQRQLEAKPTSPAGTDLARIEHMLETLEEDVHGRRHALTRACAADRRYEQELRALLMLARLADERLLSAPRLLLAAADLEQAEQQCLALQEFFRRLEERRFAVEEWARRASGRRDAVWTRLQARLDEQQESLRAGVADQRWIIQAWQQLEREHEDLSRQLEHAEGSMVARGVVEESEEWLSDRIAALLRLRSHLDEHLPRVSQLLADGKRLHGLLMARLSSADEAARAGRDDGEGPRVTTSGAGGDPAEPTLRISGEGERSPAAPASDGGAEGRSAPQGEPGDGAPRPTALALGLAAGPGLTCHLEGFGQRWADCGGRLGAELRRLQALLAHLARFRRECTELLLWLAESRGKLDYWSNQADTVAHEPSTAQELFHRFMAFVHEANVKVSLKAAVVAGGTRLLQLQQGEATAPRTQLAQLETAWAELTARVPLVQERLHQALVACRPSCQAMAELLDWVDEVERRLASDGDKLSGLVGAAPLRVLLDEYKGLTLDTQARQPLVDSVSQALLQQQQGAAHVQARRREKLQLAESVGVLDRRWQALLGRLATTAEKLETRLEAWTEWEALARSVRDWLEAQAVGRLAALRQCRGGGATAALALAACSELQDKLKAQVEEVDKLEVCGGSVVPADGTSPGGLVSETLRELRASCSRVQQELSRVVEQQRELVEAWGSRDAAHEAVNRALWEAWHGLSRASVLTGSAQAAQRQTSILQHLQGEGERRAELLLELVGATGRLCSACHPVLHARLSRGLDDARRSLEELERALTESRARAAELRELWAVLGVSRATALGSLSRLEEEAATLGVTVSPWDLPLEEAHSWLSKCQEMEAGADAAESSLAALSARADELSQRAGPTAAAHARLEGGALAHRLGRVRRSLRSSRLALQHGSSVHRGLVDGLRALGAVVEEAEAVLGSERHDAHPPGEPGGAHGRAAEIKLQLLSLAAAVPALEAARADGRQLLLDGSDAQHLRALSARWHGAVSQAALTSSQQQGQWLQRRSFVEKCRCWKRLLLEMEQSLDVEEAPGLEDGRHAKENGQAARVDLATTGERSSPLDRHGERPDAGGATALGERYDNLLERRRTVECLLVKVLSQQALVQEVMREGRELLESGRAADRSALGPKLALLAVVWRGAVRRTRHAREELARRAASWRRYLEAGAAARDALHWLEAEVTELERGSAGLSHPRVALLLEDTEAVTRATQRTLGGRATALEAAAAAAALQLEPAARGRLHHEVVAAHERWKQAGLRLHILHQRLTCSLQEREGWECVLEGSLEKQALLQERLFLLLLPSQEPQLQEQQLQCRELEQLVGECTEELEGLEGPEGPCSSLELPASDEDRALTEARVAGVRWQWADLQDQVSRLSRCASERHEEWETFVRRDSRLCEWLVRLEQAVSRGGEGSLEEMLGWLEKECKDEVEAAGDCWARLQAFGNQLVAASGATRAAEISDRLGRTEDRWNHLHYFWATRVRWLQDVSGNKQHLDSAMGSLRSWLACMEATLAQPIIYHDFEATEIQLKLAQQQELQRDIEEHSASVSSVLGACGALLQDCDACAGKAESEGLSQATRGLERRWRNICATAMERRLRIEDTWRLWQKFREDHTRLEEWLVELERTAASPSSSLVLYTQAKEELKRFEGIQRQVHESLTQLELVNKQYRRLARENRTDATCCLRRMVLSCNQRWDDLQRRVAAILRRLKHFVSQRDEFETTRESLVVWLTQMDLQLTNLEHFSEFDREVKLRQLRAYQQEIELNTARIEELITHAEELIQKSEPLDAAVIEEELEQLRRDWQDVFARVERYLTRIHGLLVVVTDDDDDQSDAETEPEELDGVPPSVEGMSVGVANAPIVGSVGDPCLLRPSATRNAALAHPSGRDTPASLEWDYQFDITRMEGAPERGEDEDDDGGYDDADGTLTDIAVTETHEAFIAQTESVLRTSRDGNGNVLELQLQQLNMALEATRYHLQQTEHFLSRRTPTGPDLDGTYAQYMQLLTECQSSVERVRCMGEALMEGQEDGSHSTGLQQQLSGVFERWEELREQAQAKEQRMVTRLQQWRQLDAQAHELALWLDGAQATLGQCRASTAAHSPQLSALQLSLSQLRELQEDAESRRPLVLSLALGARELESSCGDGEEEEEENDDSWSSTDSEAESTAAAAAARVCVPGVRPTAGQTLLQLLPDVLCRWKRVNGSLEELERTLFDNISNIQASREMKRDRDSHPPVNIDHPVHSLPSGSNAAERGAAAAQSLAPARSAAKETPGSFARRVVFASLPFQLMLLFTLLLLVCLMPSTEEHPICAHVNNFARSFHPMLIYTNGPPPT</sequence>
<keyword evidence="14" id="KW-1185">Reference proteome</keyword>
<feature type="region of interest" description="Disordered" evidence="11">
    <location>
        <begin position="3172"/>
        <end position="3212"/>
    </location>
</feature>
<gene>
    <name evidence="15" type="primary">LOC116943297</name>
</gene>
<keyword evidence="5 12" id="KW-1133">Transmembrane helix</keyword>
<dbReference type="PANTHER" id="PTHR14514:SF7">
    <property type="entry name" value="KASH DOMAIN-CONTAINING PROTEIN"/>
    <property type="match status" value="1"/>
</dbReference>
<feature type="region of interest" description="Disordered" evidence="11">
    <location>
        <begin position="483"/>
        <end position="535"/>
    </location>
</feature>
<feature type="region of interest" description="Disordered" evidence="11">
    <location>
        <begin position="2780"/>
        <end position="2800"/>
    </location>
</feature>
<evidence type="ECO:0000256" key="10">
    <source>
        <dbReference type="SAM" id="Coils"/>
    </source>
</evidence>
<evidence type="ECO:0000256" key="11">
    <source>
        <dbReference type="SAM" id="MobiDB-lite"/>
    </source>
</evidence>
<feature type="compositionally biased region" description="Acidic residues" evidence="11">
    <location>
        <begin position="773"/>
        <end position="793"/>
    </location>
</feature>
<dbReference type="PANTHER" id="PTHR14514">
    <property type="entry name" value="PKA ANCHORING PROTEIN"/>
    <property type="match status" value="1"/>
</dbReference>
<protein>
    <submittedName>
        <fullName evidence="15">Nesprin-1-like isoform X1</fullName>
    </submittedName>
</protein>
<feature type="compositionally biased region" description="Low complexity" evidence="11">
    <location>
        <begin position="357"/>
        <end position="366"/>
    </location>
</feature>
<comment type="similarity">
    <text evidence="1">Belongs to the nesprin family.</text>
</comment>
<keyword evidence="7" id="KW-0539">Nucleus</keyword>
<comment type="subcellular location">
    <subcellularLocation>
        <location evidence="8">Nucleus outer membrane</location>
        <topology evidence="8">Single-pass type IV membrane protein</topology>
    </subcellularLocation>
</comment>
<dbReference type="KEGG" id="pmrn:116943297"/>
<feature type="domain" description="KASH" evidence="13">
    <location>
        <begin position="3222"/>
        <end position="3282"/>
    </location>
</feature>